<feature type="transmembrane region" description="Helical" evidence="5">
    <location>
        <begin position="273"/>
        <end position="294"/>
    </location>
</feature>
<dbReference type="InterPro" id="IPR011701">
    <property type="entry name" value="MFS"/>
</dbReference>
<dbReference type="PANTHER" id="PTHR43826">
    <property type="entry name" value="GLUCOSE-6-PHOSPHATE EXCHANGER SLC37A4"/>
    <property type="match status" value="1"/>
</dbReference>
<keyword evidence="4 5" id="KW-0472">Membrane</keyword>
<accession>A0A0M3QEV0</accession>
<dbReference type="InterPro" id="IPR051337">
    <property type="entry name" value="OPA_Antiporter"/>
</dbReference>
<evidence type="ECO:0000313" key="7">
    <source>
        <dbReference type="EMBL" id="ALC15119.1"/>
    </source>
</evidence>
<name>A0A0M3QEV0_9BACT</name>
<dbReference type="GO" id="GO:0061513">
    <property type="term" value="F:glucose 6-phosphate:phosphate antiporter activity"/>
    <property type="evidence" value="ECO:0007669"/>
    <property type="project" value="TreeGrafter"/>
</dbReference>
<dbReference type="SUPFAM" id="SSF103473">
    <property type="entry name" value="MFS general substrate transporter"/>
    <property type="match status" value="1"/>
</dbReference>
<dbReference type="PROSITE" id="PS50850">
    <property type="entry name" value="MFS"/>
    <property type="match status" value="1"/>
</dbReference>
<dbReference type="Proteomes" id="UP000057158">
    <property type="component" value="Chromosome"/>
</dbReference>
<dbReference type="OrthoDB" id="5315372at2"/>
<feature type="domain" description="Major facilitator superfamily (MFS) profile" evidence="6">
    <location>
        <begin position="23"/>
        <end position="437"/>
    </location>
</feature>
<feature type="transmembrane region" description="Helical" evidence="5">
    <location>
        <begin position="333"/>
        <end position="353"/>
    </location>
</feature>
<feature type="transmembrane region" description="Helical" evidence="5">
    <location>
        <begin position="84"/>
        <end position="107"/>
    </location>
</feature>
<feature type="transmembrane region" description="Helical" evidence="5">
    <location>
        <begin position="21"/>
        <end position="40"/>
    </location>
</feature>
<dbReference type="Pfam" id="PF07690">
    <property type="entry name" value="MFS_1"/>
    <property type="match status" value="2"/>
</dbReference>
<keyword evidence="8" id="KW-1185">Reference proteome</keyword>
<evidence type="ECO:0000256" key="2">
    <source>
        <dbReference type="ARBA" id="ARBA00022692"/>
    </source>
</evidence>
<dbReference type="PANTHER" id="PTHR43826:SF3">
    <property type="entry name" value="GLUCOSE-6-PHOSPHATE EXCHANGER SLC37A4"/>
    <property type="match status" value="1"/>
</dbReference>
<feature type="transmembrane region" description="Helical" evidence="5">
    <location>
        <begin position="306"/>
        <end position="327"/>
    </location>
</feature>
<dbReference type="PATRIC" id="fig|1603606.3.peg.351"/>
<dbReference type="KEGG" id="des:DSOUD_0324"/>
<dbReference type="RefSeq" id="WP_053549352.1">
    <property type="nucleotide sequence ID" value="NZ_CP010802.1"/>
</dbReference>
<dbReference type="Gene3D" id="1.20.1250.20">
    <property type="entry name" value="MFS general substrate transporter like domains"/>
    <property type="match status" value="2"/>
</dbReference>
<dbReference type="EMBL" id="CP010802">
    <property type="protein sequence ID" value="ALC15119.1"/>
    <property type="molecule type" value="Genomic_DNA"/>
</dbReference>
<dbReference type="AlphaFoldDB" id="A0A0M3QEV0"/>
<keyword evidence="3 5" id="KW-1133">Transmembrane helix</keyword>
<feature type="transmembrane region" description="Helical" evidence="5">
    <location>
        <begin position="52"/>
        <end position="72"/>
    </location>
</feature>
<comment type="subcellular location">
    <subcellularLocation>
        <location evidence="1">Endomembrane system</location>
        <topology evidence="1">Multi-pass membrane protein</topology>
    </subcellularLocation>
</comment>
<evidence type="ECO:0000313" key="8">
    <source>
        <dbReference type="Proteomes" id="UP000057158"/>
    </source>
</evidence>
<evidence type="ECO:0000256" key="4">
    <source>
        <dbReference type="ARBA" id="ARBA00023136"/>
    </source>
</evidence>
<feature type="transmembrane region" description="Helical" evidence="5">
    <location>
        <begin position="408"/>
        <end position="429"/>
    </location>
</feature>
<dbReference type="InterPro" id="IPR036259">
    <property type="entry name" value="MFS_trans_sf"/>
</dbReference>
<evidence type="ECO:0000259" key="6">
    <source>
        <dbReference type="PROSITE" id="PS50850"/>
    </source>
</evidence>
<evidence type="ECO:0000256" key="5">
    <source>
        <dbReference type="SAM" id="Phobius"/>
    </source>
</evidence>
<dbReference type="GO" id="GO:0012505">
    <property type="term" value="C:endomembrane system"/>
    <property type="evidence" value="ECO:0007669"/>
    <property type="project" value="UniProtKB-SubCell"/>
</dbReference>
<sequence length="441" mass="47021">MPSRTQDRPPFDPSRFLMARWSIFSILIAAYMLVFFHRMAPAVVSGDLMRAFGTTGVALGSLAAMYFYIYTLMQIPAGILADTLGARITVAVGNLVAGSGSILFGLGETFTQAAVGRALVGLGVSVVFVGLFKSNSVWFSDRHYGRISGLTLLLGNVGAIASAGPLAALLGFYSWRTVFVALGVLTLLLAALTLLLVRNSPEDLGFPSLREMEGRTSHARLQNPWYRELLGVVRARATWPLFWVDFGMVGSMLAFVGLWAIPCLRDTQGLDRGAASLYTTLALAGFATGSMAAGWISDRIGYRKPVIVAGSLGYLLVCLALALLPWAAGASGFLLFFLLGFCAGGFIVTFASAKEAIPPNLSGMAVGLVNTGLFLGAAIVQPLFGWIMDRGWDGTLIDGVRIYGAGDYRRGLLVLVVFAAVAFAGSLLVKETRCRNLTVED</sequence>
<feature type="transmembrane region" description="Helical" evidence="5">
    <location>
        <begin position="179"/>
        <end position="197"/>
    </location>
</feature>
<feature type="transmembrane region" description="Helical" evidence="5">
    <location>
        <begin position="241"/>
        <end position="261"/>
    </location>
</feature>
<feature type="transmembrane region" description="Helical" evidence="5">
    <location>
        <begin position="153"/>
        <end position="173"/>
    </location>
</feature>
<dbReference type="GO" id="GO:0016020">
    <property type="term" value="C:membrane"/>
    <property type="evidence" value="ECO:0007669"/>
    <property type="project" value="UniProtKB-ARBA"/>
</dbReference>
<feature type="transmembrane region" description="Helical" evidence="5">
    <location>
        <begin position="365"/>
        <end position="388"/>
    </location>
</feature>
<dbReference type="InterPro" id="IPR020846">
    <property type="entry name" value="MFS_dom"/>
</dbReference>
<proteinExistence type="predicted"/>
<dbReference type="STRING" id="1603606.DSOUD_0324"/>
<organism evidence="7 8">
    <name type="scientific">Desulfuromonas soudanensis</name>
    <dbReference type="NCBI Taxonomy" id="1603606"/>
    <lineage>
        <taxon>Bacteria</taxon>
        <taxon>Pseudomonadati</taxon>
        <taxon>Thermodesulfobacteriota</taxon>
        <taxon>Desulfuromonadia</taxon>
        <taxon>Desulfuromonadales</taxon>
        <taxon>Desulfuromonadaceae</taxon>
        <taxon>Desulfuromonas</taxon>
    </lineage>
</organism>
<evidence type="ECO:0000256" key="1">
    <source>
        <dbReference type="ARBA" id="ARBA00004127"/>
    </source>
</evidence>
<reference evidence="7 8" key="1">
    <citation type="submission" date="2015-07" db="EMBL/GenBank/DDBJ databases">
        <title>Isolation and Genomic Characterization of a Novel Halophilic Metal-Reducing Deltaproteobacterium from the Deep Subsurface.</title>
        <authorList>
            <person name="Badalamenti J.P."/>
            <person name="Summers Z.M."/>
            <person name="Gralnick J.A."/>
            <person name="Bond D.R."/>
        </authorList>
    </citation>
    <scope>NUCLEOTIDE SEQUENCE [LARGE SCALE GENOMIC DNA]</scope>
    <source>
        <strain evidence="7 8">WTL</strain>
    </source>
</reference>
<dbReference type="GO" id="GO:0035435">
    <property type="term" value="P:phosphate ion transmembrane transport"/>
    <property type="evidence" value="ECO:0007669"/>
    <property type="project" value="TreeGrafter"/>
</dbReference>
<keyword evidence="2 5" id="KW-0812">Transmembrane</keyword>
<protein>
    <submittedName>
        <fullName evidence="7">Sugar phosphate permease</fullName>
    </submittedName>
</protein>
<gene>
    <name evidence="7" type="ORF">DSOUD_0324</name>
</gene>
<evidence type="ECO:0000256" key="3">
    <source>
        <dbReference type="ARBA" id="ARBA00022989"/>
    </source>
</evidence>
<feature type="transmembrane region" description="Helical" evidence="5">
    <location>
        <begin position="113"/>
        <end position="132"/>
    </location>
</feature>